<dbReference type="InterPro" id="IPR006142">
    <property type="entry name" value="INTEIN"/>
</dbReference>
<dbReference type="PROSITE" id="PS50818">
    <property type="entry name" value="INTEIN_C_TER"/>
    <property type="match status" value="2"/>
</dbReference>
<evidence type="ECO:0000256" key="2">
    <source>
        <dbReference type="ARBA" id="ARBA00022628"/>
    </source>
</evidence>
<name>A0A6C0KUS1_9ZZZZ</name>
<dbReference type="Gene3D" id="3.20.70.20">
    <property type="match status" value="3"/>
</dbReference>
<dbReference type="Pfam" id="PF14890">
    <property type="entry name" value="Intein_splicing"/>
    <property type="match status" value="2"/>
</dbReference>
<dbReference type="InterPro" id="IPR036844">
    <property type="entry name" value="Hint_dom_sf"/>
</dbReference>
<dbReference type="SMART" id="SM00305">
    <property type="entry name" value="HintC"/>
    <property type="match status" value="3"/>
</dbReference>
<dbReference type="CDD" id="cd00081">
    <property type="entry name" value="Hint"/>
    <property type="match status" value="2"/>
</dbReference>
<evidence type="ECO:0000256" key="1">
    <source>
        <dbReference type="ARBA" id="ARBA00001922"/>
    </source>
</evidence>
<sequence length="1232" mass="139094">MATQPVMNEMKFEIHGPVQPFDSLGLFTFLRTYSRKLNEGDPNSPIENWSQTLTRCINACNTQLKCGFSQEEGQEFFDLLYNLKCSLAGRFLWQLGTRTVDKLGLMSLQNCAFCVINSYKSFTWLMNFLMLGAGVGYRIIEDDMKHFPPVKHATIVRQDNKDADFILADHRGAWIQLLSKVLKAHFYSGKGFTYSTQLLREKGVPIKSFGGVSSGGQVLCDGITKINDLLNSRASSKNPRLTTVDALDIANIIGMVVVSGNVRRCLPKGSLVHIRDGLMAIEKLKVGDEVLTTNGYRKVTNVFEQGVQPLVKISTTCGSFRCTSNHRMATRTFSDAQIVWKMAREIDFSNYLLSLADRYKPCIADLEMERVIDIKEDGEAETWDIEVEEMHEFFCNTYLTHNSAQIALGDVSDKEYLNAKRWDLGSIPNWRCYSNNSIICNNINDILEDEQFWSGYEGNGEPYGLINLNLAKKCGRIGETQYSDPDVKGVNPCVSGDTLVLTDKGEIPVIDLVGKGQITVILNGKKYPTTAEGFFKTGTNRLLFKLTTNTGKTVRATPEHKFLINSKGWTELKNLQICDMITVNVDDAHKSELYEEVVSIQKDANENVYDCTVPEVHMFSANGILAHNCSEQNLADHETCCLGEIFLPNITSFEELKKASTYIYRACKHSLTLPCADSQETEDIVHKHMRIGIGMTGVLQATEEQRSWLSPCYEYLREFDKTYSDKHNLPHSIKLTTIKPSGCSRGDSLILTNKGLQRLDELGDVKGNTWQEVKDTQAYTDKDGTEVITKFYVNGKVETRKIETEDGVELESSLNHRYRILDQSNNYVWKRVDELKLGDSLVVKLGGHPDGNIQTQLTGTPNLLTPRLAKLLGQFYGNGSVKGEDVIFNYSTIKFSDIINTMTKDFNIQTMSLFGKKLIIHSQELVSWLTANVDVEKNKVPKFIRYASATNVTQFLDGFFQRVFPSVNNSINQEILQLCRSCGFNKSIRRADNLRVLDDKTNAHYINGFLLDPIISIVKSNCETYDIEVENTHHYRLNGFVSHNTLSLLGHVSPGIHPAYSHYLIRRIRVSSESKLIKLAKEHGYHVEYVQNFDGTLDYGTSVISFPYKYPEGTVVAKDLTAIDQLEWVKFVQKNWSDNAVSVTVYYKKEELPGIKAWLKENYNDNIKSVSFLLHSGHGFIQAPLEEITKEKYEEMLKTCRPIDNVGEICHTTSDEKYATEGECIGGVCPMK</sequence>
<dbReference type="Gene3D" id="2.170.16.10">
    <property type="entry name" value="Hedgehog/Intein (Hint) domain"/>
    <property type="match status" value="3"/>
</dbReference>
<keyword evidence="6" id="KW-0170">Cobalt</keyword>
<dbReference type="AlphaFoldDB" id="A0A6C0KUS1"/>
<dbReference type="PROSITE" id="PS50817">
    <property type="entry name" value="INTEIN_N_TER"/>
    <property type="match status" value="3"/>
</dbReference>
<dbReference type="InterPro" id="IPR040763">
    <property type="entry name" value="RNR_alpha_hel"/>
</dbReference>
<evidence type="ECO:0000256" key="6">
    <source>
        <dbReference type="ARBA" id="ARBA00023285"/>
    </source>
</evidence>
<evidence type="ECO:0000259" key="8">
    <source>
        <dbReference type="SMART" id="SM00306"/>
    </source>
</evidence>
<dbReference type="InterPro" id="IPR003587">
    <property type="entry name" value="Hint_dom_N"/>
</dbReference>
<dbReference type="InterPro" id="IPR006141">
    <property type="entry name" value="Intein_N"/>
</dbReference>
<dbReference type="InterPro" id="IPR030934">
    <property type="entry name" value="Intein_C"/>
</dbReference>
<dbReference type="Gene3D" id="3.10.28.10">
    <property type="entry name" value="Homing endonucleases"/>
    <property type="match status" value="1"/>
</dbReference>
<comment type="cofactor">
    <cofactor evidence="1">
        <name>adenosylcob(III)alamin</name>
        <dbReference type="ChEBI" id="CHEBI:18408"/>
    </cofactor>
</comment>
<evidence type="ECO:0000313" key="9">
    <source>
        <dbReference type="EMBL" id="QHU20088.1"/>
    </source>
</evidence>
<reference evidence="9" key="1">
    <citation type="journal article" date="2020" name="Nature">
        <title>Giant virus diversity and host interactions through global metagenomics.</title>
        <authorList>
            <person name="Schulz F."/>
            <person name="Roux S."/>
            <person name="Paez-Espino D."/>
            <person name="Jungbluth S."/>
            <person name="Walsh D.A."/>
            <person name="Denef V.J."/>
            <person name="McMahon K.D."/>
            <person name="Konstantinidis K.T."/>
            <person name="Eloe-Fadrosh E.A."/>
            <person name="Kyrpides N.C."/>
            <person name="Woyke T."/>
        </authorList>
    </citation>
    <scope>NUCLEOTIDE SEQUENCE</scope>
    <source>
        <strain evidence="9">GVMAG-S-3300013014-136</strain>
    </source>
</reference>
<feature type="domain" description="Hint" evidence="7">
    <location>
        <begin position="363"/>
        <end position="408"/>
    </location>
</feature>
<feature type="domain" description="Hint" evidence="7">
    <location>
        <begin position="590"/>
        <end position="634"/>
    </location>
</feature>
<feature type="domain" description="Hint" evidence="8">
    <location>
        <begin position="263"/>
        <end position="356"/>
    </location>
</feature>
<dbReference type="Pfam" id="PF17975">
    <property type="entry name" value="RNR_Alpha"/>
    <property type="match status" value="1"/>
</dbReference>
<feature type="domain" description="Hint" evidence="7">
    <location>
        <begin position="1006"/>
        <end position="1050"/>
    </location>
</feature>
<dbReference type="PANTHER" id="PTHR43371">
    <property type="entry name" value="VITAMIN B12-DEPENDENT RIBONUCLEOTIDE REDUCTASE"/>
    <property type="match status" value="1"/>
</dbReference>
<evidence type="ECO:0000256" key="3">
    <source>
        <dbReference type="ARBA" id="ARBA00022813"/>
    </source>
</evidence>
<dbReference type="SMART" id="SM00306">
    <property type="entry name" value="HintN"/>
    <property type="match status" value="3"/>
</dbReference>
<organism evidence="9">
    <name type="scientific">viral metagenome</name>
    <dbReference type="NCBI Taxonomy" id="1070528"/>
    <lineage>
        <taxon>unclassified sequences</taxon>
        <taxon>metagenomes</taxon>
        <taxon>organismal metagenomes</taxon>
    </lineage>
</organism>
<evidence type="ECO:0000259" key="7">
    <source>
        <dbReference type="SMART" id="SM00305"/>
    </source>
</evidence>
<keyword evidence="2" id="KW-0846">Cobalamin</keyword>
<dbReference type="GO" id="GO:0031419">
    <property type="term" value="F:cobalamin binding"/>
    <property type="evidence" value="ECO:0007669"/>
    <property type="project" value="UniProtKB-KW"/>
</dbReference>
<dbReference type="NCBIfam" id="TIGR01445">
    <property type="entry name" value="intein_Nterm"/>
    <property type="match status" value="1"/>
</dbReference>
<accession>A0A6C0KUS1</accession>
<keyword evidence="3" id="KW-0068">Autocatalytic cleavage</keyword>
<dbReference type="GO" id="GO:0004748">
    <property type="term" value="F:ribonucleoside-diphosphate reductase activity, thioredoxin disulfide as acceptor"/>
    <property type="evidence" value="ECO:0007669"/>
    <property type="project" value="TreeGrafter"/>
</dbReference>
<keyword evidence="5" id="KW-0560">Oxidoreductase</keyword>
<evidence type="ECO:0000256" key="5">
    <source>
        <dbReference type="ARBA" id="ARBA00023002"/>
    </source>
</evidence>
<dbReference type="SUPFAM" id="SSF51294">
    <property type="entry name" value="Hedgehog/intein (Hint) domain"/>
    <property type="match status" value="3"/>
</dbReference>
<keyword evidence="4" id="KW-0651">Protein splicing</keyword>
<dbReference type="PANTHER" id="PTHR43371:SF1">
    <property type="entry name" value="RIBONUCLEOSIDE-DIPHOSPHATE REDUCTASE"/>
    <property type="match status" value="1"/>
</dbReference>
<feature type="domain" description="Hint" evidence="8">
    <location>
        <begin position="491"/>
        <end position="585"/>
    </location>
</feature>
<dbReference type="InterPro" id="IPR050862">
    <property type="entry name" value="RdRp_reductase_class-2"/>
</dbReference>
<dbReference type="NCBIfam" id="TIGR01443">
    <property type="entry name" value="intein_Cterm"/>
    <property type="match status" value="2"/>
</dbReference>
<protein>
    <submittedName>
        <fullName evidence="9">Uncharacterized protein</fullName>
    </submittedName>
</protein>
<dbReference type="SUPFAM" id="SSF51998">
    <property type="entry name" value="PFL-like glycyl radical enzymes"/>
    <property type="match status" value="3"/>
</dbReference>
<dbReference type="InterPro" id="IPR027434">
    <property type="entry name" value="Homing_endonucl"/>
</dbReference>
<proteinExistence type="predicted"/>
<dbReference type="InterPro" id="IPR003586">
    <property type="entry name" value="Hint_dom_C"/>
</dbReference>
<feature type="domain" description="Hint" evidence="8">
    <location>
        <begin position="741"/>
        <end position="845"/>
    </location>
</feature>
<dbReference type="PRINTS" id="PR00379">
    <property type="entry name" value="INTEIN"/>
</dbReference>
<dbReference type="EMBL" id="MN740961">
    <property type="protein sequence ID" value="QHU20088.1"/>
    <property type="molecule type" value="Genomic_DNA"/>
</dbReference>
<dbReference type="Gene3D" id="3.90.1390.10">
    <property type="entry name" value="b-12 dependent (class ii) ribonucleotide reductase, chain A, domain 3"/>
    <property type="match status" value="1"/>
</dbReference>
<evidence type="ECO:0000256" key="4">
    <source>
        <dbReference type="ARBA" id="ARBA00023000"/>
    </source>
</evidence>
<dbReference type="GO" id="GO:0016539">
    <property type="term" value="P:intein-mediated protein splicing"/>
    <property type="evidence" value="ECO:0007669"/>
    <property type="project" value="InterPro"/>
</dbReference>